<dbReference type="GO" id="GO:0008270">
    <property type="term" value="F:zinc ion binding"/>
    <property type="evidence" value="ECO:0007669"/>
    <property type="project" value="UniProtKB-KW"/>
</dbReference>
<comment type="caution">
    <text evidence="3">The sequence shown here is derived from an EMBL/GenBank/DDBJ whole genome shotgun (WGS) entry which is preliminary data.</text>
</comment>
<reference evidence="3 4" key="1">
    <citation type="submission" date="2024-09" db="EMBL/GenBank/DDBJ databases">
        <title>Chromosome-scale assembly of Riccia sorocarpa.</title>
        <authorList>
            <person name="Paukszto L."/>
        </authorList>
    </citation>
    <scope>NUCLEOTIDE SEQUENCE [LARGE SCALE GENOMIC DNA]</scope>
    <source>
        <strain evidence="3">LP-2024</strain>
        <tissue evidence="3">Aerial parts of the thallus</tissue>
    </source>
</reference>
<sequence>MVYCTPWEPGYDTKKIVAKKMACWVDLLGVDPMMDRLGRDMMESLGPVIQMAGVTQSEDGKFANVRGCVLLDMTKPLPTILRLRMNQVSKKVKIKYDQLPDACFSCQERGHIARYCTKATVTSWNLVVNLLTD</sequence>
<dbReference type="Pfam" id="PF00098">
    <property type="entry name" value="zf-CCHC"/>
    <property type="match status" value="1"/>
</dbReference>
<keyword evidence="1" id="KW-0862">Zinc</keyword>
<evidence type="ECO:0000259" key="2">
    <source>
        <dbReference type="PROSITE" id="PS50158"/>
    </source>
</evidence>
<dbReference type="EMBL" id="JBJQOH010000004">
    <property type="protein sequence ID" value="KAL3690622.1"/>
    <property type="molecule type" value="Genomic_DNA"/>
</dbReference>
<dbReference type="InterPro" id="IPR036875">
    <property type="entry name" value="Znf_CCHC_sf"/>
</dbReference>
<dbReference type="SUPFAM" id="SSF57756">
    <property type="entry name" value="Retrovirus zinc finger-like domains"/>
    <property type="match status" value="1"/>
</dbReference>
<dbReference type="PANTHER" id="PTHR31286:SF180">
    <property type="entry name" value="OS10G0362600 PROTEIN"/>
    <property type="match status" value="1"/>
</dbReference>
<dbReference type="AlphaFoldDB" id="A0ABD3HJ57"/>
<dbReference type="Gene3D" id="4.10.60.10">
    <property type="entry name" value="Zinc finger, CCHC-type"/>
    <property type="match status" value="1"/>
</dbReference>
<dbReference type="InterPro" id="IPR040256">
    <property type="entry name" value="At4g02000-like"/>
</dbReference>
<dbReference type="PANTHER" id="PTHR31286">
    <property type="entry name" value="GLYCINE-RICH CELL WALL STRUCTURAL PROTEIN 1.8-LIKE"/>
    <property type="match status" value="1"/>
</dbReference>
<keyword evidence="1" id="KW-0479">Metal-binding</keyword>
<proteinExistence type="predicted"/>
<dbReference type="InterPro" id="IPR001878">
    <property type="entry name" value="Znf_CCHC"/>
</dbReference>
<evidence type="ECO:0000256" key="1">
    <source>
        <dbReference type="PROSITE-ProRule" id="PRU00047"/>
    </source>
</evidence>
<keyword evidence="4" id="KW-1185">Reference proteome</keyword>
<feature type="domain" description="CCHC-type" evidence="2">
    <location>
        <begin position="103"/>
        <end position="118"/>
    </location>
</feature>
<protein>
    <recommendedName>
        <fullName evidence="2">CCHC-type domain-containing protein</fullName>
    </recommendedName>
</protein>
<accession>A0ABD3HJ57</accession>
<dbReference type="SMART" id="SM00343">
    <property type="entry name" value="ZnF_C2HC"/>
    <property type="match status" value="1"/>
</dbReference>
<keyword evidence="1" id="KW-0863">Zinc-finger</keyword>
<organism evidence="3 4">
    <name type="scientific">Riccia sorocarpa</name>
    <dbReference type="NCBI Taxonomy" id="122646"/>
    <lineage>
        <taxon>Eukaryota</taxon>
        <taxon>Viridiplantae</taxon>
        <taxon>Streptophyta</taxon>
        <taxon>Embryophyta</taxon>
        <taxon>Marchantiophyta</taxon>
        <taxon>Marchantiopsida</taxon>
        <taxon>Marchantiidae</taxon>
        <taxon>Marchantiales</taxon>
        <taxon>Ricciaceae</taxon>
        <taxon>Riccia</taxon>
    </lineage>
</organism>
<evidence type="ECO:0000313" key="3">
    <source>
        <dbReference type="EMBL" id="KAL3690622.1"/>
    </source>
</evidence>
<dbReference type="PROSITE" id="PS50158">
    <property type="entry name" value="ZF_CCHC"/>
    <property type="match status" value="1"/>
</dbReference>
<name>A0ABD3HJ57_9MARC</name>
<gene>
    <name evidence="3" type="ORF">R1sor_016931</name>
</gene>
<evidence type="ECO:0000313" key="4">
    <source>
        <dbReference type="Proteomes" id="UP001633002"/>
    </source>
</evidence>
<dbReference type="Proteomes" id="UP001633002">
    <property type="component" value="Unassembled WGS sequence"/>
</dbReference>